<reference evidence="3" key="1">
    <citation type="submission" date="2021-06" db="EMBL/GenBank/DDBJ databases">
        <authorList>
            <person name="Kallberg Y."/>
            <person name="Tangrot J."/>
            <person name="Rosling A."/>
        </authorList>
    </citation>
    <scope>NUCLEOTIDE SEQUENCE</scope>
    <source>
        <strain evidence="3">FL966</strain>
    </source>
</reference>
<evidence type="ECO:0000313" key="3">
    <source>
        <dbReference type="EMBL" id="CAG8674198.1"/>
    </source>
</evidence>
<gene>
    <name evidence="3" type="ORF">CPELLU_LOCUS10434</name>
</gene>
<dbReference type="InterPro" id="IPR007527">
    <property type="entry name" value="Znf_SWIM"/>
</dbReference>
<dbReference type="GO" id="GO:0008270">
    <property type="term" value="F:zinc ion binding"/>
    <property type="evidence" value="ECO:0007669"/>
    <property type="project" value="UniProtKB-KW"/>
</dbReference>
<proteinExistence type="predicted"/>
<evidence type="ECO:0000259" key="2">
    <source>
        <dbReference type="PROSITE" id="PS50966"/>
    </source>
</evidence>
<organism evidence="3 4">
    <name type="scientific">Cetraspora pellucida</name>
    <dbReference type="NCBI Taxonomy" id="1433469"/>
    <lineage>
        <taxon>Eukaryota</taxon>
        <taxon>Fungi</taxon>
        <taxon>Fungi incertae sedis</taxon>
        <taxon>Mucoromycota</taxon>
        <taxon>Glomeromycotina</taxon>
        <taxon>Glomeromycetes</taxon>
        <taxon>Diversisporales</taxon>
        <taxon>Gigasporaceae</taxon>
        <taxon>Cetraspora</taxon>
    </lineage>
</organism>
<evidence type="ECO:0000313" key="4">
    <source>
        <dbReference type="Proteomes" id="UP000789759"/>
    </source>
</evidence>
<evidence type="ECO:0000256" key="1">
    <source>
        <dbReference type="PROSITE-ProRule" id="PRU00325"/>
    </source>
</evidence>
<keyword evidence="1" id="KW-0862">Zinc</keyword>
<dbReference type="OrthoDB" id="2447211at2759"/>
<name>A0A9N9EHI3_9GLOM</name>
<keyword evidence="1" id="KW-0479">Metal-binding</keyword>
<dbReference type="Pfam" id="PF04434">
    <property type="entry name" value="SWIM"/>
    <property type="match status" value="1"/>
</dbReference>
<dbReference type="PROSITE" id="PS50966">
    <property type="entry name" value="ZF_SWIM"/>
    <property type="match status" value="1"/>
</dbReference>
<comment type="caution">
    <text evidence="3">The sequence shown here is derived from an EMBL/GenBank/DDBJ whole genome shotgun (WGS) entry which is preliminary data.</text>
</comment>
<keyword evidence="1" id="KW-0863">Zinc-finger</keyword>
<sequence>MDPSNHKILMQEFHQVAYLEPSQKHNESAKRLLQMKKVIKHEIKQTTENIYVYIESKNIPQLIYMTCVYRKLTEICCQCFDFLQKGIACKHLCAASLYIDDLYKQDQYAYLPKIIFAIYEKAQDIHYSTTYEEAQDICHNLYDDKLKNSESANNLDNLNTLITYLYDIVTSNSFKKVQNLVDLIYDDTNLYKYITSKTNIIPLEQETK</sequence>
<dbReference type="EMBL" id="CAJVQA010008590">
    <property type="protein sequence ID" value="CAG8674198.1"/>
    <property type="molecule type" value="Genomic_DNA"/>
</dbReference>
<dbReference type="Proteomes" id="UP000789759">
    <property type="component" value="Unassembled WGS sequence"/>
</dbReference>
<keyword evidence="4" id="KW-1185">Reference proteome</keyword>
<protein>
    <submittedName>
        <fullName evidence="3">20653_t:CDS:1</fullName>
    </submittedName>
</protein>
<accession>A0A9N9EHI3</accession>
<dbReference type="AlphaFoldDB" id="A0A9N9EHI3"/>
<feature type="domain" description="SWIM-type" evidence="2">
    <location>
        <begin position="69"/>
        <end position="100"/>
    </location>
</feature>